<evidence type="ECO:0000256" key="2">
    <source>
        <dbReference type="SAM" id="MobiDB-lite"/>
    </source>
</evidence>
<comment type="caution">
    <text evidence="3">The sequence shown here is derived from an EMBL/GenBank/DDBJ whole genome shotgun (WGS) entry which is preliminary data.</text>
</comment>
<feature type="coiled-coil region" evidence="1">
    <location>
        <begin position="62"/>
        <end position="89"/>
    </location>
</feature>
<keyword evidence="1" id="KW-0175">Coiled coil</keyword>
<evidence type="ECO:0000313" key="3">
    <source>
        <dbReference type="EMBL" id="KAJ1079585.1"/>
    </source>
</evidence>
<evidence type="ECO:0000256" key="1">
    <source>
        <dbReference type="SAM" id="Coils"/>
    </source>
</evidence>
<evidence type="ECO:0000313" key="4">
    <source>
        <dbReference type="Proteomes" id="UP001066276"/>
    </source>
</evidence>
<feature type="region of interest" description="Disordered" evidence="2">
    <location>
        <begin position="1"/>
        <end position="23"/>
    </location>
</feature>
<feature type="compositionally biased region" description="Basic and acidic residues" evidence="2">
    <location>
        <begin position="13"/>
        <end position="23"/>
    </location>
</feature>
<accession>A0AAV7KNB7</accession>
<dbReference type="EMBL" id="JANPWB010000068">
    <property type="protein sequence ID" value="KAJ1079585.1"/>
    <property type="molecule type" value="Genomic_DNA"/>
</dbReference>
<keyword evidence="4" id="KW-1185">Reference proteome</keyword>
<name>A0AAV7KNB7_PLEWA</name>
<sequence>MERDMSSLAAEASEGHTESHPSLWERMEAIKSLRDTFESQIDAVKIDVNLSRADLRKVMDTVTTAEIQIHGLQAVTEKLENQIQELTKQNLVVVIKLEDQEGQAC</sequence>
<dbReference type="AlphaFoldDB" id="A0AAV7KNB7"/>
<protein>
    <submittedName>
        <fullName evidence="3">Uncharacterized protein</fullName>
    </submittedName>
</protein>
<proteinExistence type="predicted"/>
<reference evidence="3 4" key="1">
    <citation type="journal article" date="2022" name="bioRxiv">
        <title>Sequencing and chromosome-scale assembly of the giantPleurodeles waltlgenome.</title>
        <authorList>
            <person name="Brown T."/>
            <person name="Elewa A."/>
            <person name="Iarovenko S."/>
            <person name="Subramanian E."/>
            <person name="Araus A.J."/>
            <person name="Petzold A."/>
            <person name="Susuki M."/>
            <person name="Suzuki K.-i.T."/>
            <person name="Hayashi T."/>
            <person name="Toyoda A."/>
            <person name="Oliveira C."/>
            <person name="Osipova E."/>
            <person name="Leigh N.D."/>
            <person name="Simon A."/>
            <person name="Yun M.H."/>
        </authorList>
    </citation>
    <scope>NUCLEOTIDE SEQUENCE [LARGE SCALE GENOMIC DNA]</scope>
    <source>
        <strain evidence="3">20211129_DDA</strain>
        <tissue evidence="3">Liver</tissue>
    </source>
</reference>
<gene>
    <name evidence="3" type="ORF">NDU88_000181</name>
</gene>
<organism evidence="3 4">
    <name type="scientific">Pleurodeles waltl</name>
    <name type="common">Iberian ribbed newt</name>
    <dbReference type="NCBI Taxonomy" id="8319"/>
    <lineage>
        <taxon>Eukaryota</taxon>
        <taxon>Metazoa</taxon>
        <taxon>Chordata</taxon>
        <taxon>Craniata</taxon>
        <taxon>Vertebrata</taxon>
        <taxon>Euteleostomi</taxon>
        <taxon>Amphibia</taxon>
        <taxon>Batrachia</taxon>
        <taxon>Caudata</taxon>
        <taxon>Salamandroidea</taxon>
        <taxon>Salamandridae</taxon>
        <taxon>Pleurodelinae</taxon>
        <taxon>Pleurodeles</taxon>
    </lineage>
</organism>
<dbReference type="Proteomes" id="UP001066276">
    <property type="component" value="Unassembled WGS sequence"/>
</dbReference>